<dbReference type="AlphaFoldDB" id="A0A645H3N2"/>
<dbReference type="Gene3D" id="3.40.50.12780">
    <property type="entry name" value="N-terminal domain of ligase-like"/>
    <property type="match status" value="1"/>
</dbReference>
<dbReference type="InterPro" id="IPR042099">
    <property type="entry name" value="ANL_N_sf"/>
</dbReference>
<dbReference type="EMBL" id="VSSQ01085744">
    <property type="protein sequence ID" value="MPN33310.1"/>
    <property type="molecule type" value="Genomic_DNA"/>
</dbReference>
<sequence length="138" mass="15628">MQPILRYDLGDHILMRPDSCPCGNPLPAIRVQGRAADVLTFSTDRGEKVTIAPLVFGTIVDRIPGIERFQIVQTTSTNLRVRLHLETEADPERVWQVVHSEIEHLLSQRKLDHITIERAEESPEQSPGGKYREIIPLS</sequence>
<evidence type="ECO:0000313" key="2">
    <source>
        <dbReference type="EMBL" id="MPN33310.1"/>
    </source>
</evidence>
<proteinExistence type="predicted"/>
<feature type="region of interest" description="Disordered" evidence="1">
    <location>
        <begin position="118"/>
        <end position="138"/>
    </location>
</feature>
<dbReference type="InterPro" id="IPR053158">
    <property type="entry name" value="CapK_Type1_Caps_Biosynth"/>
</dbReference>
<evidence type="ECO:0000256" key="1">
    <source>
        <dbReference type="SAM" id="MobiDB-lite"/>
    </source>
</evidence>
<comment type="caution">
    <text evidence="2">The sequence shown here is derived from an EMBL/GenBank/DDBJ whole genome shotgun (WGS) entry which is preliminary data.</text>
</comment>
<evidence type="ECO:0008006" key="3">
    <source>
        <dbReference type="Google" id="ProtNLM"/>
    </source>
</evidence>
<dbReference type="PANTHER" id="PTHR36932">
    <property type="entry name" value="CAPSULAR POLYSACCHARIDE BIOSYNTHESIS PROTEIN"/>
    <property type="match status" value="1"/>
</dbReference>
<organism evidence="2">
    <name type="scientific">bioreactor metagenome</name>
    <dbReference type="NCBI Taxonomy" id="1076179"/>
    <lineage>
        <taxon>unclassified sequences</taxon>
        <taxon>metagenomes</taxon>
        <taxon>ecological metagenomes</taxon>
    </lineage>
</organism>
<protein>
    <recommendedName>
        <fullName evidence="3">Phenylacetate-coenzyme A ligase</fullName>
    </recommendedName>
</protein>
<reference evidence="2" key="1">
    <citation type="submission" date="2019-08" db="EMBL/GenBank/DDBJ databases">
        <authorList>
            <person name="Kucharzyk K."/>
            <person name="Murdoch R.W."/>
            <person name="Higgins S."/>
            <person name="Loffler F."/>
        </authorList>
    </citation>
    <scope>NUCLEOTIDE SEQUENCE</scope>
</reference>
<name>A0A645H3N2_9ZZZZ</name>
<dbReference type="PANTHER" id="PTHR36932:SF1">
    <property type="entry name" value="CAPSULAR POLYSACCHARIDE BIOSYNTHESIS PROTEIN"/>
    <property type="match status" value="1"/>
</dbReference>
<gene>
    <name evidence="2" type="ORF">SDC9_180795</name>
</gene>
<accession>A0A645H3N2</accession>